<dbReference type="AlphaFoldDB" id="A0A835WI24"/>
<dbReference type="Proteomes" id="UP000613740">
    <property type="component" value="Unassembled WGS sequence"/>
</dbReference>
<comment type="caution">
    <text evidence="3">The sequence shown here is derived from an EMBL/GenBank/DDBJ whole genome shotgun (WGS) entry which is preliminary data.</text>
</comment>
<evidence type="ECO:0000313" key="3">
    <source>
        <dbReference type="EMBL" id="KAG2448004.1"/>
    </source>
</evidence>
<feature type="compositionally biased region" description="Low complexity" evidence="2">
    <location>
        <begin position="172"/>
        <end position="181"/>
    </location>
</feature>
<accession>A0A835WI24</accession>
<gene>
    <name evidence="3" type="ORF">HYH02_007032</name>
</gene>
<proteinExistence type="inferred from homology"/>
<evidence type="ECO:0000256" key="2">
    <source>
        <dbReference type="SAM" id="MobiDB-lite"/>
    </source>
</evidence>
<protein>
    <submittedName>
        <fullName evidence="3">Uncharacterized protein</fullName>
    </submittedName>
</protein>
<dbReference type="PANTHER" id="PTHR47466:SF1">
    <property type="entry name" value="METALLOPROTEASE MEP1 (AFU_ORTHOLOGUE AFUA_1G07730)-RELATED"/>
    <property type="match status" value="1"/>
</dbReference>
<evidence type="ECO:0000256" key="1">
    <source>
        <dbReference type="ARBA" id="ARBA00008721"/>
    </source>
</evidence>
<feature type="region of interest" description="Disordered" evidence="2">
    <location>
        <begin position="253"/>
        <end position="275"/>
    </location>
</feature>
<sequence length="425" mass="43423">MQHTFNDDRTCVDADAPLVTDTPVVAGPLWEQSKWQQAAAMYCIKYWSQTLSANFDRANANAATRVGAVAAETANAAFDSCPNLPGVDELGHLYAWDVCYMAFGHLSETQIAAMHKVAFESNPVQYKWAQYYAANPPASYTPISLAVPSPSPSPSSSAAPSPKPSPSPSPSPSSSGSSTSGGCRSSSEGGCPCKASWDFNSATYKDCASGVPGAEARNSWCAVDTSSGNCGGTLRAGWWAYCTPSCGSSTSTTTSMPSPSPSPAPSSASTPSGTPDCGAGALTRRGYNCTASRWLLPTDPSATKYSGCANPNNDVNGAWCPIVKAQQAGGVTWDYCQVGCPGGAAAAASTSAALPKKKCGSGYTGLPAGCSCAASYDIKFDGYSTSYTGMSGCTAYDETGGEGACVLTGCSRAVNNGKTQACGCS</sequence>
<feature type="compositionally biased region" description="Low complexity" evidence="2">
    <location>
        <begin position="265"/>
        <end position="275"/>
    </location>
</feature>
<dbReference type="EMBL" id="JAEHOD010000019">
    <property type="protein sequence ID" value="KAG2448004.1"/>
    <property type="molecule type" value="Genomic_DNA"/>
</dbReference>
<reference evidence="3" key="1">
    <citation type="journal article" date="2020" name="bioRxiv">
        <title>Comparative genomics of Chlamydomonas.</title>
        <authorList>
            <person name="Craig R.J."/>
            <person name="Hasan A.R."/>
            <person name="Ness R.W."/>
            <person name="Keightley P.D."/>
        </authorList>
    </citation>
    <scope>NUCLEOTIDE SEQUENCE</scope>
    <source>
        <strain evidence="3">CCAP 11/173</strain>
    </source>
</reference>
<evidence type="ECO:0000313" key="4">
    <source>
        <dbReference type="Proteomes" id="UP000613740"/>
    </source>
</evidence>
<organism evidence="3 4">
    <name type="scientific">Chlamydomonas schloesseri</name>
    <dbReference type="NCBI Taxonomy" id="2026947"/>
    <lineage>
        <taxon>Eukaryota</taxon>
        <taxon>Viridiplantae</taxon>
        <taxon>Chlorophyta</taxon>
        <taxon>core chlorophytes</taxon>
        <taxon>Chlorophyceae</taxon>
        <taxon>CS clade</taxon>
        <taxon>Chlamydomonadales</taxon>
        <taxon>Chlamydomonadaceae</taxon>
        <taxon>Chlamydomonas</taxon>
    </lineage>
</organism>
<keyword evidence="4" id="KW-1185">Reference proteome</keyword>
<feature type="region of interest" description="Disordered" evidence="2">
    <location>
        <begin position="151"/>
        <end position="181"/>
    </location>
</feature>
<dbReference type="PANTHER" id="PTHR47466">
    <property type="match status" value="1"/>
</dbReference>
<feature type="compositionally biased region" description="Pro residues" evidence="2">
    <location>
        <begin position="161"/>
        <end position="171"/>
    </location>
</feature>
<name>A0A835WI24_9CHLO</name>
<comment type="similarity">
    <text evidence="1">Belongs to the peptidase M43B family.</text>
</comment>
<feature type="compositionally biased region" description="Low complexity" evidence="2">
    <location>
        <begin position="151"/>
        <end position="160"/>
    </location>
</feature>